<dbReference type="InterPro" id="IPR052017">
    <property type="entry name" value="TSUP"/>
</dbReference>
<comment type="similarity">
    <text evidence="2 8">Belongs to the 4-toluene sulfonate uptake permease (TSUP) (TC 2.A.102) family.</text>
</comment>
<dbReference type="Proteomes" id="UP000250796">
    <property type="component" value="Chromosome MESINF"/>
</dbReference>
<keyword evidence="6 8" id="KW-1133">Transmembrane helix</keyword>
<evidence type="ECO:0000256" key="8">
    <source>
        <dbReference type="RuleBase" id="RU363041"/>
    </source>
</evidence>
<keyword evidence="10" id="KW-1185">Reference proteome</keyword>
<keyword evidence="3" id="KW-0813">Transport</keyword>
<evidence type="ECO:0000256" key="5">
    <source>
        <dbReference type="ARBA" id="ARBA00022692"/>
    </source>
</evidence>
<keyword evidence="5 8" id="KW-0812">Transmembrane</keyword>
<keyword evidence="4 8" id="KW-1003">Cell membrane</keyword>
<reference evidence="9 10" key="1">
    <citation type="submission" date="2017-01" db="EMBL/GenBank/DDBJ databases">
        <authorList>
            <person name="Erauso G."/>
        </authorList>
    </citation>
    <scope>NUCLEOTIDE SEQUENCE [LARGE SCALE GENOMIC DNA]</scope>
    <source>
        <strain evidence="9">MESINF1</strain>
    </source>
</reference>
<proteinExistence type="inferred from homology"/>
<dbReference type="GO" id="GO:0005886">
    <property type="term" value="C:plasma membrane"/>
    <property type="evidence" value="ECO:0007669"/>
    <property type="project" value="UniProtKB-SubCell"/>
</dbReference>
<dbReference type="KEGG" id="minf:MESINF_2640"/>
<gene>
    <name evidence="9" type="ORF">MESINF_2640</name>
</gene>
<evidence type="ECO:0000256" key="3">
    <source>
        <dbReference type="ARBA" id="ARBA00022448"/>
    </source>
</evidence>
<dbReference type="PANTHER" id="PTHR30269">
    <property type="entry name" value="TRANSMEMBRANE PROTEIN YFCA"/>
    <property type="match status" value="1"/>
</dbReference>
<feature type="transmembrane region" description="Helical" evidence="8">
    <location>
        <begin position="109"/>
        <end position="127"/>
    </location>
</feature>
<evidence type="ECO:0000256" key="4">
    <source>
        <dbReference type="ARBA" id="ARBA00022475"/>
    </source>
</evidence>
<comment type="subcellular location">
    <subcellularLocation>
        <location evidence="1 8">Cell membrane</location>
        <topology evidence="1 8">Multi-pass membrane protein</topology>
    </subcellularLocation>
</comment>
<evidence type="ECO:0000256" key="1">
    <source>
        <dbReference type="ARBA" id="ARBA00004651"/>
    </source>
</evidence>
<keyword evidence="7 8" id="KW-0472">Membrane</keyword>
<dbReference type="Pfam" id="PF01925">
    <property type="entry name" value="TauE"/>
    <property type="match status" value="1"/>
</dbReference>
<evidence type="ECO:0000256" key="7">
    <source>
        <dbReference type="ARBA" id="ARBA00023136"/>
    </source>
</evidence>
<dbReference type="RefSeq" id="WP_169700375.1">
    <property type="nucleotide sequence ID" value="NZ_LS974202.1"/>
</dbReference>
<dbReference type="InterPro" id="IPR002781">
    <property type="entry name" value="TM_pro_TauE-like"/>
</dbReference>
<feature type="transmembrane region" description="Helical" evidence="8">
    <location>
        <begin position="162"/>
        <end position="190"/>
    </location>
</feature>
<sequence>MFQACWHPEILSCSQFLIVYLTGALAGFINVVGGGGSILTLPVLMWIGLPSSVANATNRIAILTESIAGAVGFSSKGIRPERKVIPAVMFASSGSILGSFFVLSIQIESLNRVIAILLLLAAFITVFRPPKVEVGKASLLSTAVIFLAVGFYGGFIQAGVGFLLMIAITFVFGFDLVLTNATKVITVLVYTSFSTVSNK</sequence>
<evidence type="ECO:0000256" key="6">
    <source>
        <dbReference type="ARBA" id="ARBA00022989"/>
    </source>
</evidence>
<accession>A0A7Z7PQF2</accession>
<organism evidence="9 10">
    <name type="scientific">Mesotoga infera</name>
    <dbReference type="NCBI Taxonomy" id="1236046"/>
    <lineage>
        <taxon>Bacteria</taxon>
        <taxon>Thermotogati</taxon>
        <taxon>Thermotogota</taxon>
        <taxon>Thermotogae</taxon>
        <taxon>Kosmotogales</taxon>
        <taxon>Kosmotogaceae</taxon>
        <taxon>Mesotoga</taxon>
    </lineage>
</organism>
<evidence type="ECO:0000313" key="10">
    <source>
        <dbReference type="Proteomes" id="UP000250796"/>
    </source>
</evidence>
<protein>
    <recommendedName>
        <fullName evidence="8">Probable membrane transporter protein</fullName>
    </recommendedName>
</protein>
<evidence type="ECO:0000313" key="9">
    <source>
        <dbReference type="EMBL" id="SSC14080.1"/>
    </source>
</evidence>
<dbReference type="PANTHER" id="PTHR30269:SF0">
    <property type="entry name" value="MEMBRANE TRANSPORTER PROTEIN YFCA-RELATED"/>
    <property type="match status" value="1"/>
</dbReference>
<evidence type="ECO:0000256" key="2">
    <source>
        <dbReference type="ARBA" id="ARBA00009142"/>
    </source>
</evidence>
<dbReference type="AlphaFoldDB" id="A0A7Z7PQF2"/>
<feature type="transmembrane region" description="Helical" evidence="8">
    <location>
        <begin position="139"/>
        <end position="156"/>
    </location>
</feature>
<feature type="transmembrane region" description="Helical" evidence="8">
    <location>
        <begin position="16"/>
        <end position="49"/>
    </location>
</feature>
<name>A0A7Z7PQF2_9BACT</name>
<dbReference type="EMBL" id="LS974202">
    <property type="protein sequence ID" value="SSC14080.1"/>
    <property type="molecule type" value="Genomic_DNA"/>
</dbReference>
<feature type="transmembrane region" description="Helical" evidence="8">
    <location>
        <begin position="84"/>
        <end position="103"/>
    </location>
</feature>